<dbReference type="EMBL" id="JADFFL010000013">
    <property type="protein sequence ID" value="MBE9664587.1"/>
    <property type="molecule type" value="Genomic_DNA"/>
</dbReference>
<dbReference type="CDD" id="cd07562">
    <property type="entry name" value="Peptidase_S41_TRI"/>
    <property type="match status" value="1"/>
</dbReference>
<evidence type="ECO:0000259" key="2">
    <source>
        <dbReference type="Pfam" id="PF03572"/>
    </source>
</evidence>
<reference evidence="3" key="1">
    <citation type="submission" date="2020-10" db="EMBL/GenBank/DDBJ databases">
        <title>Mucilaginibacter mali sp. nov., isolated from rhizosphere soil of apple orchard.</title>
        <authorList>
            <person name="Lee J.-S."/>
            <person name="Kim H.S."/>
            <person name="Kim J.-S."/>
        </authorList>
    </citation>
    <scope>NUCLEOTIDE SEQUENCE</scope>
    <source>
        <strain evidence="3">KCTC 22746</strain>
    </source>
</reference>
<dbReference type="AlphaFoldDB" id="A0A929L0I3"/>
<feature type="chain" id="PRO_5037388345" evidence="1">
    <location>
        <begin position="21"/>
        <end position="745"/>
    </location>
</feature>
<dbReference type="Gene3D" id="3.30.750.44">
    <property type="match status" value="1"/>
</dbReference>
<dbReference type="Gene3D" id="3.90.226.10">
    <property type="entry name" value="2-enoyl-CoA Hydratase, Chain A, domain 1"/>
    <property type="match status" value="1"/>
</dbReference>
<gene>
    <name evidence="3" type="ORF">IRJ16_22085</name>
</gene>
<comment type="caution">
    <text evidence="3">The sequence shown here is derived from an EMBL/GenBank/DDBJ whole genome shotgun (WGS) entry which is preliminary data.</text>
</comment>
<protein>
    <submittedName>
        <fullName evidence="3">Peptidase S41</fullName>
    </submittedName>
</protein>
<dbReference type="InterPro" id="IPR036034">
    <property type="entry name" value="PDZ_sf"/>
</dbReference>
<accession>A0A929L0I3</accession>
<evidence type="ECO:0000313" key="3">
    <source>
        <dbReference type="EMBL" id="MBE9664587.1"/>
    </source>
</evidence>
<dbReference type="Proteomes" id="UP000622475">
    <property type="component" value="Unassembled WGS sequence"/>
</dbReference>
<feature type="signal peptide" evidence="1">
    <location>
        <begin position="1"/>
        <end position="20"/>
    </location>
</feature>
<dbReference type="Gene3D" id="2.60.120.260">
    <property type="entry name" value="Galactose-binding domain-like"/>
    <property type="match status" value="1"/>
</dbReference>
<dbReference type="InterPro" id="IPR008979">
    <property type="entry name" value="Galactose-bd-like_sf"/>
</dbReference>
<dbReference type="Pfam" id="PF03572">
    <property type="entry name" value="Peptidase_S41"/>
    <property type="match status" value="1"/>
</dbReference>
<feature type="domain" description="Tail specific protease" evidence="2">
    <location>
        <begin position="622"/>
        <end position="719"/>
    </location>
</feature>
<keyword evidence="1" id="KW-0732">Signal</keyword>
<dbReference type="InterPro" id="IPR029045">
    <property type="entry name" value="ClpP/crotonase-like_dom_sf"/>
</dbReference>
<dbReference type="InterPro" id="IPR005151">
    <property type="entry name" value="Tail-specific_protease"/>
</dbReference>
<organism evidence="3 4">
    <name type="scientific">Mucilaginibacter myungsuensis</name>
    <dbReference type="NCBI Taxonomy" id="649104"/>
    <lineage>
        <taxon>Bacteria</taxon>
        <taxon>Pseudomonadati</taxon>
        <taxon>Bacteroidota</taxon>
        <taxon>Sphingobacteriia</taxon>
        <taxon>Sphingobacteriales</taxon>
        <taxon>Sphingobacteriaceae</taxon>
        <taxon>Mucilaginibacter</taxon>
    </lineage>
</organism>
<dbReference type="GO" id="GO:0008236">
    <property type="term" value="F:serine-type peptidase activity"/>
    <property type="evidence" value="ECO:0007669"/>
    <property type="project" value="InterPro"/>
</dbReference>
<dbReference type="RefSeq" id="WP_194114050.1">
    <property type="nucleotide sequence ID" value="NZ_JADFFL010000013.1"/>
</dbReference>
<dbReference type="SUPFAM" id="SSF49785">
    <property type="entry name" value="Galactose-binding domain-like"/>
    <property type="match status" value="1"/>
</dbReference>
<evidence type="ECO:0000313" key="4">
    <source>
        <dbReference type="Proteomes" id="UP000622475"/>
    </source>
</evidence>
<proteinExistence type="predicted"/>
<dbReference type="SUPFAM" id="SSF52096">
    <property type="entry name" value="ClpP/crotonase"/>
    <property type="match status" value="1"/>
</dbReference>
<name>A0A929L0I3_9SPHI</name>
<dbReference type="SUPFAM" id="SSF50156">
    <property type="entry name" value="PDZ domain-like"/>
    <property type="match status" value="1"/>
</dbReference>
<sequence length="745" mass="83037">MKIYILALSVLLFASVTSWAQSPKININGGFETIDPKTNLPIGWPNKGPLTSYSFKLDSNVVHRGKYAVAGASIVDKPQSGAFSLWIPQSFVGKEVKLSAFIKTEDVKDNTGFYINTPGRGQENAGYANMANQKIKGTTDWKEYTLTLKYDETKATGLAAGLYLSGTGKVWIDDVRLFVDGTPIEQATTKVIELPKALKDTSFSKSSGIVLASVSEQEVKNLTLLGQVWGFLKYHHTAITKGEHNMDAELFRVMPGVIKAKDSKEASAVIEQWVDKFGVPEKCAKCKPYKGSDITIKPDYGRIFDNSVVSPTLISKLTYILDNRSQGESHYMSMIPQIGNPDITNEFNYSYMTYPDAGYRLLSLFRYWNIIQYFFPYRDIIGRDWNEVLPELIPKFAAAQNTAEYHLAALTMIAQIHDTHGNLWSTAMEQRKGINSVPFGATFVEKKLVVTAYYNDTLDVKEKLKIGDVITSINGEKVEDLIKKYQPITAASNYETQLRDMPSTYLLRTDKPQFDIVIARDGKTIQQSITTMPSNKVKVVSPFSPDPKMAGYKLLDDQIGYVFPGRYFNKDLPQIKELFKNTKGIVIDMRCYPSEFMPFTFVPYVKTGKQDDFVRFTSGHLEQPGLFTMSKPLVTKGSNEYKGKVVVIVNEYSQSQAEYTTMAFQSSANVKVIGGMTAAADGNVSPIPLPGGLRTFFSGLGVFYPNGTPTQRVGIKLDERIDPTIACIKAGKDELLERAKAIILE</sequence>
<dbReference type="GO" id="GO:0006508">
    <property type="term" value="P:proteolysis"/>
    <property type="evidence" value="ECO:0007669"/>
    <property type="project" value="InterPro"/>
</dbReference>
<dbReference type="Gene3D" id="2.30.42.10">
    <property type="match status" value="1"/>
</dbReference>
<evidence type="ECO:0000256" key="1">
    <source>
        <dbReference type="SAM" id="SignalP"/>
    </source>
</evidence>
<keyword evidence="4" id="KW-1185">Reference proteome</keyword>